<evidence type="ECO:0000313" key="3">
    <source>
        <dbReference type="Proteomes" id="UP000095651"/>
    </source>
</evidence>
<organism evidence="2 3">
    <name type="scientific">Hungatella hathewayi</name>
    <dbReference type="NCBI Taxonomy" id="154046"/>
    <lineage>
        <taxon>Bacteria</taxon>
        <taxon>Bacillati</taxon>
        <taxon>Bacillota</taxon>
        <taxon>Clostridia</taxon>
        <taxon>Lachnospirales</taxon>
        <taxon>Lachnospiraceae</taxon>
        <taxon>Hungatella</taxon>
    </lineage>
</organism>
<dbReference type="GO" id="GO:0003700">
    <property type="term" value="F:DNA-binding transcription factor activity"/>
    <property type="evidence" value="ECO:0007669"/>
    <property type="project" value="InterPro"/>
</dbReference>
<evidence type="ECO:0000313" key="2">
    <source>
        <dbReference type="EMBL" id="CUO49469.1"/>
    </source>
</evidence>
<feature type="domain" description="HTH marR-type" evidence="1">
    <location>
        <begin position="27"/>
        <end position="123"/>
    </location>
</feature>
<dbReference type="GeneID" id="86059716"/>
<dbReference type="AlphaFoldDB" id="A0A174FLM4"/>
<gene>
    <name evidence="2" type="ORF">ERS852407_02993</name>
</gene>
<sequence length="138" mass="15676">MSKLYNSTCYCTNLRRSANAMSEFYDSALKEAELTISQYYLLVNLSRLGKANITHWSEQVGLDRSTMVRNIKPLQSRGLIEGAEGHGKTFTLSEKGRHALDTATVIWQQMQEKMEQFLGKEDADAILRIGSRLQDLKD</sequence>
<reference evidence="2 3" key="1">
    <citation type="submission" date="2015-09" db="EMBL/GenBank/DDBJ databases">
        <authorList>
            <consortium name="Pathogen Informatics"/>
        </authorList>
    </citation>
    <scope>NUCLEOTIDE SEQUENCE [LARGE SCALE GENOMIC DNA]</scope>
    <source>
        <strain evidence="2 3">2789STDY5608850</strain>
    </source>
</reference>
<dbReference type="InterPro" id="IPR036388">
    <property type="entry name" value="WH-like_DNA-bd_sf"/>
</dbReference>
<evidence type="ECO:0000259" key="1">
    <source>
        <dbReference type="SMART" id="SM00347"/>
    </source>
</evidence>
<dbReference type="Pfam" id="PF01047">
    <property type="entry name" value="MarR"/>
    <property type="match status" value="1"/>
</dbReference>
<dbReference type="Proteomes" id="UP000095651">
    <property type="component" value="Unassembled WGS sequence"/>
</dbReference>
<dbReference type="InterPro" id="IPR036390">
    <property type="entry name" value="WH_DNA-bd_sf"/>
</dbReference>
<dbReference type="EMBL" id="CYZE01000007">
    <property type="protein sequence ID" value="CUO49469.1"/>
    <property type="molecule type" value="Genomic_DNA"/>
</dbReference>
<dbReference type="InterPro" id="IPR000835">
    <property type="entry name" value="HTH_MarR-typ"/>
</dbReference>
<protein>
    <submittedName>
        <fullName evidence="2">MarR family transcriptional regulator</fullName>
    </submittedName>
</protein>
<dbReference type="RefSeq" id="WP_055656327.1">
    <property type="nucleotide sequence ID" value="NZ_CABIXC010000007.1"/>
</dbReference>
<name>A0A174FLM4_9FIRM</name>
<dbReference type="SUPFAM" id="SSF46785">
    <property type="entry name" value="Winged helix' DNA-binding domain"/>
    <property type="match status" value="1"/>
</dbReference>
<proteinExistence type="predicted"/>
<accession>A0A174FLM4</accession>
<dbReference type="SMART" id="SM00347">
    <property type="entry name" value="HTH_MARR"/>
    <property type="match status" value="1"/>
</dbReference>
<dbReference type="Gene3D" id="1.10.10.10">
    <property type="entry name" value="Winged helix-like DNA-binding domain superfamily/Winged helix DNA-binding domain"/>
    <property type="match status" value="1"/>
</dbReference>